<keyword evidence="2" id="KW-0648">Protein biosynthesis</keyword>
<dbReference type="PIRSF" id="PIRSF004749">
    <property type="entry name" value="Pep_def"/>
    <property type="match status" value="1"/>
</dbReference>
<keyword evidence="2" id="KW-0479">Metal-binding</keyword>
<dbReference type="RefSeq" id="WP_106088211.1">
    <property type="nucleotide sequence ID" value="NZ_PVNL01000030.1"/>
</dbReference>
<dbReference type="InterPro" id="IPR036821">
    <property type="entry name" value="Peptide_deformylase_sf"/>
</dbReference>
<dbReference type="InterPro" id="IPR023635">
    <property type="entry name" value="Peptide_deformylase"/>
</dbReference>
<proteinExistence type="inferred from homology"/>
<comment type="function">
    <text evidence="2">Removes the formyl group from the N-terminal Met of newly synthesized proteins. Requires at least a dipeptide for an efficient rate of reaction. N-terminal L-methionine is a prerequisite for activity but the enzyme has broad specificity at other positions.</text>
</comment>
<sequence length="185" mass="20746">MAVLEVVKYPDPRLREDTFVVEAITEDIRQLVRDLIDTMFSLNAAGIAAIQVGRLERIFIIDGKVATGSETADPLVFINPEVVETGKGLAIAEEGCLSFPDVFVDVKRPRWAKLRAMNVEGEMFEAEGDELFGRALQHEHDHLTGKLMIDLVGMVKKEMIKRKMKRWHSQHEAEITDRGATASAE</sequence>
<comment type="cofactor">
    <cofactor evidence="2">
        <name>Fe(2+)</name>
        <dbReference type="ChEBI" id="CHEBI:29033"/>
    </cofactor>
    <text evidence="2">Binds 1 Fe(2+) ion.</text>
</comment>
<dbReference type="EMBL" id="PVNL01000030">
    <property type="protein sequence ID" value="PRQ09177.1"/>
    <property type="molecule type" value="Genomic_DNA"/>
</dbReference>
<evidence type="ECO:0000313" key="4">
    <source>
        <dbReference type="Proteomes" id="UP000238823"/>
    </source>
</evidence>
<dbReference type="AlphaFoldDB" id="A0A2S9YVP6"/>
<dbReference type="Gene3D" id="3.90.45.10">
    <property type="entry name" value="Peptide deformylase"/>
    <property type="match status" value="1"/>
</dbReference>
<comment type="similarity">
    <text evidence="1 2">Belongs to the polypeptide deformylase family.</text>
</comment>
<dbReference type="EC" id="3.5.1.88" evidence="2"/>
<name>A0A2S9YVP6_9BACT</name>
<protein>
    <recommendedName>
        <fullName evidence="2">Peptide deformylase</fullName>
        <shortName evidence="2">PDF</shortName>
        <ecNumber evidence="2">3.5.1.88</ecNumber>
    </recommendedName>
    <alternativeName>
        <fullName evidence="2">Polypeptide deformylase</fullName>
    </alternativeName>
</protein>
<dbReference type="HAMAP" id="MF_00163">
    <property type="entry name" value="Pep_deformylase"/>
    <property type="match status" value="1"/>
</dbReference>
<dbReference type="GO" id="GO:0046872">
    <property type="term" value="F:metal ion binding"/>
    <property type="evidence" value="ECO:0007669"/>
    <property type="project" value="UniProtKB-KW"/>
</dbReference>
<dbReference type="SUPFAM" id="SSF56420">
    <property type="entry name" value="Peptide deformylase"/>
    <property type="match status" value="1"/>
</dbReference>
<feature type="binding site" evidence="2">
    <location>
        <position position="96"/>
    </location>
    <ligand>
        <name>Fe cation</name>
        <dbReference type="ChEBI" id="CHEBI:24875"/>
    </ligand>
</feature>
<dbReference type="Proteomes" id="UP000238823">
    <property type="component" value="Unassembled WGS sequence"/>
</dbReference>
<feature type="binding site" evidence="2">
    <location>
        <position position="142"/>
    </location>
    <ligand>
        <name>Fe cation</name>
        <dbReference type="ChEBI" id="CHEBI:24875"/>
    </ligand>
</feature>
<dbReference type="PANTHER" id="PTHR10458:SF22">
    <property type="entry name" value="PEPTIDE DEFORMYLASE"/>
    <property type="match status" value="1"/>
</dbReference>
<comment type="caution">
    <text evidence="3">The sequence shown here is derived from an EMBL/GenBank/DDBJ whole genome shotgun (WGS) entry which is preliminary data.</text>
</comment>
<keyword evidence="2 3" id="KW-0378">Hydrolase</keyword>
<dbReference type="GO" id="GO:0042586">
    <property type="term" value="F:peptide deformylase activity"/>
    <property type="evidence" value="ECO:0007669"/>
    <property type="project" value="UniProtKB-UniRule"/>
</dbReference>
<dbReference type="Pfam" id="PF01327">
    <property type="entry name" value="Pep_deformylase"/>
    <property type="match status" value="1"/>
</dbReference>
<dbReference type="PRINTS" id="PR01576">
    <property type="entry name" value="PDEFORMYLASE"/>
</dbReference>
<evidence type="ECO:0000256" key="2">
    <source>
        <dbReference type="HAMAP-Rule" id="MF_00163"/>
    </source>
</evidence>
<feature type="binding site" evidence="2">
    <location>
        <position position="138"/>
    </location>
    <ligand>
        <name>Fe cation</name>
        <dbReference type="ChEBI" id="CHEBI:24875"/>
    </ligand>
</feature>
<evidence type="ECO:0000313" key="3">
    <source>
        <dbReference type="EMBL" id="PRQ09177.1"/>
    </source>
</evidence>
<dbReference type="OrthoDB" id="9804313at2"/>
<dbReference type="NCBIfam" id="NF001159">
    <property type="entry name" value="PRK00150.1-3"/>
    <property type="match status" value="1"/>
</dbReference>
<dbReference type="CDD" id="cd00487">
    <property type="entry name" value="Pep_deformylase"/>
    <property type="match status" value="1"/>
</dbReference>
<dbReference type="GO" id="GO:0006412">
    <property type="term" value="P:translation"/>
    <property type="evidence" value="ECO:0007669"/>
    <property type="project" value="UniProtKB-UniRule"/>
</dbReference>
<dbReference type="PANTHER" id="PTHR10458">
    <property type="entry name" value="PEPTIDE DEFORMYLASE"/>
    <property type="match status" value="1"/>
</dbReference>
<gene>
    <name evidence="3" type="primary">def_1</name>
    <name evidence="2" type="synonym">def</name>
    <name evidence="3" type="ORF">ENSA7_11670</name>
</gene>
<feature type="active site" evidence="2">
    <location>
        <position position="139"/>
    </location>
</feature>
<comment type="catalytic activity">
    <reaction evidence="2">
        <text>N-terminal N-formyl-L-methionyl-[peptide] + H2O = N-terminal L-methionyl-[peptide] + formate</text>
        <dbReference type="Rhea" id="RHEA:24420"/>
        <dbReference type="Rhea" id="RHEA-COMP:10639"/>
        <dbReference type="Rhea" id="RHEA-COMP:10640"/>
        <dbReference type="ChEBI" id="CHEBI:15377"/>
        <dbReference type="ChEBI" id="CHEBI:15740"/>
        <dbReference type="ChEBI" id="CHEBI:49298"/>
        <dbReference type="ChEBI" id="CHEBI:64731"/>
        <dbReference type="EC" id="3.5.1.88"/>
    </reaction>
</comment>
<keyword evidence="2" id="KW-0408">Iron</keyword>
<reference evidence="3 4" key="1">
    <citation type="submission" date="2018-03" db="EMBL/GenBank/DDBJ databases">
        <title>Draft Genome Sequences of the Obligatory Marine Myxobacteria Enhygromyxa salina SWB007.</title>
        <authorList>
            <person name="Poehlein A."/>
            <person name="Moghaddam J.A."/>
            <person name="Harms H."/>
            <person name="Alanjari M."/>
            <person name="Koenig G.M."/>
            <person name="Daniel R."/>
            <person name="Schaeberle T.F."/>
        </authorList>
    </citation>
    <scope>NUCLEOTIDE SEQUENCE [LARGE SCALE GENOMIC DNA]</scope>
    <source>
        <strain evidence="3 4">SWB007</strain>
    </source>
</reference>
<dbReference type="NCBIfam" id="TIGR00079">
    <property type="entry name" value="pept_deformyl"/>
    <property type="match status" value="1"/>
</dbReference>
<organism evidence="3 4">
    <name type="scientific">Enhygromyxa salina</name>
    <dbReference type="NCBI Taxonomy" id="215803"/>
    <lineage>
        <taxon>Bacteria</taxon>
        <taxon>Pseudomonadati</taxon>
        <taxon>Myxococcota</taxon>
        <taxon>Polyangia</taxon>
        <taxon>Nannocystales</taxon>
        <taxon>Nannocystaceae</taxon>
        <taxon>Enhygromyxa</taxon>
    </lineage>
</organism>
<accession>A0A2S9YVP6</accession>
<evidence type="ECO:0000256" key="1">
    <source>
        <dbReference type="ARBA" id="ARBA00010759"/>
    </source>
</evidence>